<dbReference type="SUPFAM" id="SSF54631">
    <property type="entry name" value="CBS-domain pair"/>
    <property type="match status" value="1"/>
</dbReference>
<evidence type="ECO:0000313" key="6">
    <source>
        <dbReference type="Proteomes" id="UP000199356"/>
    </source>
</evidence>
<dbReference type="PROSITE" id="PS51371">
    <property type="entry name" value="CBS"/>
    <property type="match status" value="2"/>
</dbReference>
<gene>
    <name evidence="5" type="ORF">SAMN04488047_102275</name>
</gene>
<feature type="domain" description="CBS" evidence="4">
    <location>
        <begin position="85"/>
        <end position="144"/>
    </location>
</feature>
<dbReference type="EMBL" id="FOXA01000002">
    <property type="protein sequence ID" value="SFP09095.1"/>
    <property type="molecule type" value="Genomic_DNA"/>
</dbReference>
<dbReference type="InterPro" id="IPR046342">
    <property type="entry name" value="CBS_dom_sf"/>
</dbReference>
<keyword evidence="3" id="KW-1133">Transmembrane helix</keyword>
<evidence type="ECO:0000256" key="3">
    <source>
        <dbReference type="SAM" id="Phobius"/>
    </source>
</evidence>
<dbReference type="InterPro" id="IPR000644">
    <property type="entry name" value="CBS_dom"/>
</dbReference>
<dbReference type="PANTHER" id="PTHR43080:SF2">
    <property type="entry name" value="CBS DOMAIN-CONTAINING PROTEIN"/>
    <property type="match status" value="1"/>
</dbReference>
<feature type="transmembrane region" description="Helical" evidence="3">
    <location>
        <begin position="158"/>
        <end position="178"/>
    </location>
</feature>
<feature type="domain" description="CBS" evidence="4">
    <location>
        <begin position="19"/>
        <end position="76"/>
    </location>
</feature>
<dbReference type="PANTHER" id="PTHR43080">
    <property type="entry name" value="CBS DOMAIN-CONTAINING PROTEIN CBSX3, MITOCHONDRIAL"/>
    <property type="match status" value="1"/>
</dbReference>
<dbReference type="SMART" id="SM00116">
    <property type="entry name" value="CBS"/>
    <property type="match status" value="2"/>
</dbReference>
<keyword evidence="3" id="KW-0812">Transmembrane</keyword>
<name>A0A1I5MHN4_9RHOB</name>
<keyword evidence="1 2" id="KW-0129">CBS domain</keyword>
<proteinExistence type="predicted"/>
<sequence length="179" mass="20038">MRPEARNGNRIKDRAEFKTKPRPLTFSADATVAEAVAAMTERNYGSVIIVDADDKVQGVMTERDVMRKIVNEGRDAKMTQLGEVMTRDPRLAHEDDDVVDWLRIMSNERFRRLPVVDGEGRIKAVFTQGDFVSFTWPDLMHQATQIGKATLSRNFPTALIGGGVMVYTLLMVVVLGVVL</sequence>
<protein>
    <submittedName>
        <fullName evidence="5">CBS domain-containing protein</fullName>
    </submittedName>
</protein>
<dbReference type="OrthoDB" id="9807125at2"/>
<dbReference type="Proteomes" id="UP000199356">
    <property type="component" value="Unassembled WGS sequence"/>
</dbReference>
<dbReference type="Gene3D" id="3.10.580.10">
    <property type="entry name" value="CBS-domain"/>
    <property type="match status" value="1"/>
</dbReference>
<reference evidence="5 6" key="1">
    <citation type="submission" date="2016-10" db="EMBL/GenBank/DDBJ databases">
        <authorList>
            <person name="de Groot N.N."/>
        </authorList>
    </citation>
    <scope>NUCLEOTIDE SEQUENCE [LARGE SCALE GENOMIC DNA]</scope>
    <source>
        <strain evidence="5 6">DSM 19547</strain>
    </source>
</reference>
<evidence type="ECO:0000256" key="2">
    <source>
        <dbReference type="PROSITE-ProRule" id="PRU00703"/>
    </source>
</evidence>
<organism evidence="5 6">
    <name type="scientific">Tranquillimonas alkanivorans</name>
    <dbReference type="NCBI Taxonomy" id="441119"/>
    <lineage>
        <taxon>Bacteria</taxon>
        <taxon>Pseudomonadati</taxon>
        <taxon>Pseudomonadota</taxon>
        <taxon>Alphaproteobacteria</taxon>
        <taxon>Rhodobacterales</taxon>
        <taxon>Roseobacteraceae</taxon>
        <taxon>Tranquillimonas</taxon>
    </lineage>
</organism>
<dbReference type="AlphaFoldDB" id="A0A1I5MHN4"/>
<dbReference type="RefSeq" id="WP_093418504.1">
    <property type="nucleotide sequence ID" value="NZ_FOXA01000002.1"/>
</dbReference>
<keyword evidence="6" id="KW-1185">Reference proteome</keyword>
<accession>A0A1I5MHN4</accession>
<dbReference type="Pfam" id="PF00571">
    <property type="entry name" value="CBS"/>
    <property type="match status" value="2"/>
</dbReference>
<evidence type="ECO:0000256" key="1">
    <source>
        <dbReference type="ARBA" id="ARBA00023122"/>
    </source>
</evidence>
<keyword evidence="3" id="KW-0472">Membrane</keyword>
<dbReference type="InterPro" id="IPR051257">
    <property type="entry name" value="Diverse_CBS-Domain"/>
</dbReference>
<evidence type="ECO:0000313" key="5">
    <source>
        <dbReference type="EMBL" id="SFP09095.1"/>
    </source>
</evidence>
<dbReference type="STRING" id="441119.SAMN04488047_102275"/>
<evidence type="ECO:0000259" key="4">
    <source>
        <dbReference type="PROSITE" id="PS51371"/>
    </source>
</evidence>